<keyword evidence="2" id="KW-0472">Membrane</keyword>
<evidence type="ECO:0000256" key="2">
    <source>
        <dbReference type="SAM" id="Phobius"/>
    </source>
</evidence>
<keyword evidence="2" id="KW-0812">Transmembrane</keyword>
<dbReference type="WBParaSite" id="HCON_00161560-00001">
    <property type="protein sequence ID" value="HCON_00161560-00001"/>
    <property type="gene ID" value="HCON_00161560"/>
</dbReference>
<feature type="compositionally biased region" description="Basic and acidic residues" evidence="1">
    <location>
        <begin position="60"/>
        <end position="75"/>
    </location>
</feature>
<dbReference type="InterPro" id="IPR009878">
    <property type="entry name" value="Phlebovirus_G2_fusion"/>
</dbReference>
<feature type="transmembrane region" description="Helical" evidence="2">
    <location>
        <begin position="311"/>
        <end position="330"/>
    </location>
</feature>
<dbReference type="Proteomes" id="UP000025227">
    <property type="component" value="Unplaced"/>
</dbReference>
<keyword evidence="4" id="KW-1185">Reference proteome</keyword>
<dbReference type="OMA" id="FNTHICE"/>
<feature type="transmembrane region" description="Helical" evidence="2">
    <location>
        <begin position="119"/>
        <end position="137"/>
    </location>
</feature>
<feature type="transmembrane region" description="Helical" evidence="2">
    <location>
        <begin position="240"/>
        <end position="265"/>
    </location>
</feature>
<evidence type="ECO:0000259" key="3">
    <source>
        <dbReference type="Pfam" id="PF07245"/>
    </source>
</evidence>
<proteinExistence type="predicted"/>
<evidence type="ECO:0000313" key="5">
    <source>
        <dbReference type="WBParaSite" id="HCON_00161560-00001"/>
    </source>
</evidence>
<accession>A0A7I4Z0U8</accession>
<dbReference type="AlphaFoldDB" id="A0A7I4Z0U8"/>
<evidence type="ECO:0000313" key="4">
    <source>
        <dbReference type="Proteomes" id="UP000025227"/>
    </source>
</evidence>
<sequence>MEDGKSQSSTARKTRCYLAIREVELMTSSKRKIRRPVNLLIPLEVQDSANDQDSANEFGDNPKDIQDSADPEHNEPTLLSNGKDPSATTHDYNLRPRPTRPKIIDAIATTSSSQRNKTFKSWFLFYLMIVSYLGVTATPHTPLIQMTCSDKGVLVSKAHNNVTFEICTDQSCIHYDDQERKVVATFPPEYTLQDYRVMLKWSTGQEKATVETVCRALDFCENIDCWFCLQVLCNPECWPIGAISVFIFSLYLVVTACYLLLYVPMTIGKPIRLILCGTYIILAWILSTFGRCILQLGRCITSGHKRSRRQGLLMALAVVLYITAVAPGGARACQLVEAFEHRLTVCSMSTEGQTCNITTTELLKLNAFKQEACLRILYNSSLISNIKVRWKGLYLSCEKETLYFTRPTTLKVLDSKRCAHTGSCIEEKCANINSSTLVRELEEANHYPGRTRCLELCGWLGCGCWYPSSRCLFYTVYAVPTAETIYEVFRCMRWSQQVKLLPTMEDFHHDGGKQQYELMVKPNIPVKLSSLRLTMTSVSLPPTPLLHSYFISNGHETSIWDKSRVPNLICISPKRAANLDCSVAEDCRCEPAESKVKCECSTIDVEKEFDHLEAKLPIRSPVWELSTSEDSTVTAKILDMVSADVTVNFQSTLKEVAMMVHNGHCSIEDADLNGCYSCSQGARSTVRCKFERKTLGEVICD</sequence>
<organism evidence="4 5">
    <name type="scientific">Haemonchus contortus</name>
    <name type="common">Barber pole worm</name>
    <dbReference type="NCBI Taxonomy" id="6289"/>
    <lineage>
        <taxon>Eukaryota</taxon>
        <taxon>Metazoa</taxon>
        <taxon>Ecdysozoa</taxon>
        <taxon>Nematoda</taxon>
        <taxon>Chromadorea</taxon>
        <taxon>Rhabditida</taxon>
        <taxon>Rhabditina</taxon>
        <taxon>Rhabditomorpha</taxon>
        <taxon>Strongyloidea</taxon>
        <taxon>Trichostrongylidae</taxon>
        <taxon>Haemonchus</taxon>
    </lineage>
</organism>
<name>A0A7I4Z0U8_HAECO</name>
<evidence type="ECO:0000256" key="1">
    <source>
        <dbReference type="SAM" id="MobiDB-lite"/>
    </source>
</evidence>
<protein>
    <submittedName>
        <fullName evidence="5">Phlebovirus_G2 domain-containing protein</fullName>
    </submittedName>
</protein>
<dbReference type="Gene3D" id="2.60.98.50">
    <property type="match status" value="1"/>
</dbReference>
<keyword evidence="2" id="KW-1133">Transmembrane helix</keyword>
<dbReference type="OrthoDB" id="5875705at2759"/>
<reference evidence="5" key="1">
    <citation type="submission" date="2020-12" db="UniProtKB">
        <authorList>
            <consortium name="WormBaseParasite"/>
        </authorList>
    </citation>
    <scope>IDENTIFICATION</scope>
    <source>
        <strain evidence="5">MHco3</strain>
    </source>
</reference>
<feature type="region of interest" description="Disordered" evidence="1">
    <location>
        <begin position="43"/>
        <end position="100"/>
    </location>
</feature>
<dbReference type="Pfam" id="PF07245">
    <property type="entry name" value="Phlebovirus_G2"/>
    <property type="match status" value="1"/>
</dbReference>
<feature type="domain" description="Phlebovirus glycoprotein G2 fusion" evidence="3">
    <location>
        <begin position="333"/>
        <end position="647"/>
    </location>
</feature>